<feature type="compositionally biased region" description="Pro residues" evidence="4">
    <location>
        <begin position="289"/>
        <end position="320"/>
    </location>
</feature>
<dbReference type="Proteomes" id="UP001491310">
    <property type="component" value="Unassembled WGS sequence"/>
</dbReference>
<dbReference type="Gene3D" id="1.10.510.10">
    <property type="entry name" value="Transferase(Phosphotransferase) domain 1"/>
    <property type="match status" value="1"/>
</dbReference>
<proteinExistence type="inferred from homology"/>
<dbReference type="InterPro" id="IPR008271">
    <property type="entry name" value="Ser/Thr_kinase_AS"/>
</dbReference>
<dbReference type="SMART" id="SM00220">
    <property type="entry name" value="S_TKc"/>
    <property type="match status" value="1"/>
</dbReference>
<dbReference type="PROSITE" id="PS00108">
    <property type="entry name" value="PROTEIN_KINASE_ST"/>
    <property type="match status" value="1"/>
</dbReference>
<dbReference type="InterPro" id="IPR011009">
    <property type="entry name" value="Kinase-like_dom_sf"/>
</dbReference>
<gene>
    <name evidence="6" type="ORF">WJX75_003786</name>
</gene>
<dbReference type="PROSITE" id="PS50011">
    <property type="entry name" value="PROTEIN_KINASE_DOM"/>
    <property type="match status" value="1"/>
</dbReference>
<comment type="caution">
    <text evidence="6">The sequence shown here is derived from an EMBL/GenBank/DDBJ whole genome shotgun (WGS) entry which is preliminary data.</text>
</comment>
<name>A0ABR2Z3V5_9CHLO</name>
<evidence type="ECO:0000256" key="3">
    <source>
        <dbReference type="ARBA" id="ARBA00022840"/>
    </source>
</evidence>
<feature type="region of interest" description="Disordered" evidence="4">
    <location>
        <begin position="215"/>
        <end position="327"/>
    </location>
</feature>
<accession>A0ABR2Z3V5</accession>
<feature type="compositionally biased region" description="Polar residues" evidence="4">
    <location>
        <begin position="254"/>
        <end position="266"/>
    </location>
</feature>
<comment type="similarity">
    <text evidence="1">Belongs to the protein kinase superfamily. CMGC Ser/Thr protein kinase family. CDC2/CDKX subfamily.</text>
</comment>
<reference evidence="6 7" key="1">
    <citation type="journal article" date="2024" name="Nat. Commun.">
        <title>Phylogenomics reveals the evolutionary origins of lichenization in chlorophyte algae.</title>
        <authorList>
            <person name="Puginier C."/>
            <person name="Libourel C."/>
            <person name="Otte J."/>
            <person name="Skaloud P."/>
            <person name="Haon M."/>
            <person name="Grisel S."/>
            <person name="Petersen M."/>
            <person name="Berrin J.G."/>
            <person name="Delaux P.M."/>
            <person name="Dal Grande F."/>
            <person name="Keller J."/>
        </authorList>
    </citation>
    <scope>NUCLEOTIDE SEQUENCE [LARGE SCALE GENOMIC DNA]</scope>
    <source>
        <strain evidence="6 7">SAG 216-7</strain>
    </source>
</reference>
<feature type="domain" description="Protein kinase" evidence="5">
    <location>
        <begin position="1"/>
        <end position="199"/>
    </location>
</feature>
<keyword evidence="3" id="KW-0067">ATP-binding</keyword>
<dbReference type="InterPro" id="IPR000719">
    <property type="entry name" value="Prot_kinase_dom"/>
</dbReference>
<evidence type="ECO:0000256" key="2">
    <source>
        <dbReference type="ARBA" id="ARBA00022741"/>
    </source>
</evidence>
<keyword evidence="7" id="KW-1185">Reference proteome</keyword>
<dbReference type="PANTHER" id="PTHR24056">
    <property type="entry name" value="CELL DIVISION PROTEIN KINASE"/>
    <property type="match status" value="1"/>
</dbReference>
<evidence type="ECO:0000256" key="4">
    <source>
        <dbReference type="SAM" id="MobiDB-lite"/>
    </source>
</evidence>
<sequence>MDSDLHECLLGHKKRILSQSEVKSFASQLLGGVAHCHANDVLHLDLKPENVLINKQALLKLTDFGLSSKTGVDDLRPKHVITRWYRPPELFLGDRQYTTSLDMWSVGCIIAEMLLGERLFPAMSEEKQLEYIFHRMGRQSSELPQHHTELCQAGSGDRLWEELEGRGFPLLAIDLLQKLICLDPTQRISAEEALQHPFLTGAEHPVSFAVETPPKEEALHKRPRSDDGCESAQATNGSQPPAAKRSRIAADSEPCSSTPHDSGSQETLREPSVEPPTGAPFVIDLTAESPPPLPPPAQLPPQLPAVPPPQPPAGPPPPRPPRLRHPRPAAATCRCNFAAVPHYPPVPYWTPLYGSAIHMAWPPTAAYAPLLHYHIPPPVPMMYPQPYDYGWQPTQPTQH</sequence>
<dbReference type="SUPFAM" id="SSF56112">
    <property type="entry name" value="Protein kinase-like (PK-like)"/>
    <property type="match status" value="1"/>
</dbReference>
<dbReference type="InterPro" id="IPR050108">
    <property type="entry name" value="CDK"/>
</dbReference>
<organism evidence="6 7">
    <name type="scientific">Coccomyxa subellipsoidea</name>
    <dbReference type="NCBI Taxonomy" id="248742"/>
    <lineage>
        <taxon>Eukaryota</taxon>
        <taxon>Viridiplantae</taxon>
        <taxon>Chlorophyta</taxon>
        <taxon>core chlorophytes</taxon>
        <taxon>Trebouxiophyceae</taxon>
        <taxon>Trebouxiophyceae incertae sedis</taxon>
        <taxon>Coccomyxaceae</taxon>
        <taxon>Coccomyxa</taxon>
    </lineage>
</organism>
<dbReference type="Pfam" id="PF00069">
    <property type="entry name" value="Pkinase"/>
    <property type="match status" value="1"/>
</dbReference>
<dbReference type="EMBL" id="JALJOT010000001">
    <property type="protein sequence ID" value="KAK9918396.1"/>
    <property type="molecule type" value="Genomic_DNA"/>
</dbReference>
<feature type="compositionally biased region" description="Basic and acidic residues" evidence="4">
    <location>
        <begin position="215"/>
        <end position="227"/>
    </location>
</feature>
<keyword evidence="2" id="KW-0547">Nucleotide-binding</keyword>
<evidence type="ECO:0000313" key="7">
    <source>
        <dbReference type="Proteomes" id="UP001491310"/>
    </source>
</evidence>
<protein>
    <recommendedName>
        <fullName evidence="5">Protein kinase domain-containing protein</fullName>
    </recommendedName>
</protein>
<evidence type="ECO:0000313" key="6">
    <source>
        <dbReference type="EMBL" id="KAK9918396.1"/>
    </source>
</evidence>
<evidence type="ECO:0000256" key="1">
    <source>
        <dbReference type="ARBA" id="ARBA00006485"/>
    </source>
</evidence>
<evidence type="ECO:0000259" key="5">
    <source>
        <dbReference type="PROSITE" id="PS50011"/>
    </source>
</evidence>